<dbReference type="GO" id="GO:0005634">
    <property type="term" value="C:nucleus"/>
    <property type="evidence" value="ECO:0007669"/>
    <property type="project" value="TreeGrafter"/>
</dbReference>
<dbReference type="Proteomes" id="UP001215280">
    <property type="component" value="Unassembled WGS sequence"/>
</dbReference>
<accession>A0AAD7NPR0</accession>
<protein>
    <recommendedName>
        <fullName evidence="1">SET domain-containing protein</fullName>
    </recommendedName>
</protein>
<comment type="caution">
    <text evidence="2">The sequence shown here is derived from an EMBL/GenBank/DDBJ whole genome shotgun (WGS) entry which is preliminary data.</text>
</comment>
<dbReference type="Pfam" id="PF00856">
    <property type="entry name" value="SET"/>
    <property type="match status" value="1"/>
</dbReference>
<dbReference type="PANTHER" id="PTHR12197">
    <property type="entry name" value="HISTONE-LYSINE N-METHYLTRANSFERASE SMYD"/>
    <property type="match status" value="1"/>
</dbReference>
<dbReference type="InterPro" id="IPR001214">
    <property type="entry name" value="SET_dom"/>
</dbReference>
<dbReference type="CDD" id="cd20071">
    <property type="entry name" value="SET_SMYD"/>
    <property type="match status" value="1"/>
</dbReference>
<organism evidence="2 3">
    <name type="scientific">Mycena maculata</name>
    <dbReference type="NCBI Taxonomy" id="230809"/>
    <lineage>
        <taxon>Eukaryota</taxon>
        <taxon>Fungi</taxon>
        <taxon>Dikarya</taxon>
        <taxon>Basidiomycota</taxon>
        <taxon>Agaricomycotina</taxon>
        <taxon>Agaricomycetes</taxon>
        <taxon>Agaricomycetidae</taxon>
        <taxon>Agaricales</taxon>
        <taxon>Marasmiineae</taxon>
        <taxon>Mycenaceae</taxon>
        <taxon>Mycena</taxon>
    </lineage>
</organism>
<dbReference type="Gene3D" id="2.170.270.10">
    <property type="entry name" value="SET domain"/>
    <property type="match status" value="1"/>
</dbReference>
<sequence length="352" mass="39947">MDSIPFRRQSTWYGGRGIFATEPIPKGALLHRCHSPYASVIYRRFRKEVCGQCFAYAFDARRSAWNVKLQAGSGIWFCRETCRDEWVRSENVDQLVGVMNAAVDKLAKSAEKCAAGQIVPPELLVSPMTQEVIDAAWATAENAPLPTDAQPGFGLALDEMELDTVRFILSALVRRYIQDSAQTGPLLNSWTDLLELQNNELPFISGRPEALASHLRMYTFVRRIVHGIPALTPYLRTSETVRAVFARDQGNVFGMYEMSQEGDEMFGWSMYVSASYFNHDCAPNVRKERAGRALLFYATRDVAVGEELCINYIDVTDSVAVRREQLSLNWYFDCVCQRCKEEMQTRLIELET</sequence>
<gene>
    <name evidence="2" type="ORF">DFH07DRAFT_735770</name>
</gene>
<dbReference type="PROSITE" id="PS50280">
    <property type="entry name" value="SET"/>
    <property type="match status" value="1"/>
</dbReference>
<name>A0AAD7NPR0_9AGAR</name>
<dbReference type="EMBL" id="JARJLG010000024">
    <property type="protein sequence ID" value="KAJ7770276.1"/>
    <property type="molecule type" value="Genomic_DNA"/>
</dbReference>
<dbReference type="SUPFAM" id="SSF82199">
    <property type="entry name" value="SET domain"/>
    <property type="match status" value="1"/>
</dbReference>
<evidence type="ECO:0000313" key="2">
    <source>
        <dbReference type="EMBL" id="KAJ7770276.1"/>
    </source>
</evidence>
<feature type="domain" description="SET" evidence="1">
    <location>
        <begin position="1"/>
        <end position="313"/>
    </location>
</feature>
<dbReference type="SMART" id="SM00317">
    <property type="entry name" value="SET"/>
    <property type="match status" value="1"/>
</dbReference>
<dbReference type="AlphaFoldDB" id="A0AAD7NPR0"/>
<evidence type="ECO:0000313" key="3">
    <source>
        <dbReference type="Proteomes" id="UP001215280"/>
    </source>
</evidence>
<proteinExistence type="predicted"/>
<dbReference type="InterPro" id="IPR050869">
    <property type="entry name" value="H3K4_H4K5_MeTrfase"/>
</dbReference>
<reference evidence="2" key="1">
    <citation type="submission" date="2023-03" db="EMBL/GenBank/DDBJ databases">
        <title>Massive genome expansion in bonnet fungi (Mycena s.s.) driven by repeated elements and novel gene families across ecological guilds.</title>
        <authorList>
            <consortium name="Lawrence Berkeley National Laboratory"/>
            <person name="Harder C.B."/>
            <person name="Miyauchi S."/>
            <person name="Viragh M."/>
            <person name="Kuo A."/>
            <person name="Thoen E."/>
            <person name="Andreopoulos B."/>
            <person name="Lu D."/>
            <person name="Skrede I."/>
            <person name="Drula E."/>
            <person name="Henrissat B."/>
            <person name="Morin E."/>
            <person name="Kohler A."/>
            <person name="Barry K."/>
            <person name="LaButti K."/>
            <person name="Morin E."/>
            <person name="Salamov A."/>
            <person name="Lipzen A."/>
            <person name="Mereny Z."/>
            <person name="Hegedus B."/>
            <person name="Baldrian P."/>
            <person name="Stursova M."/>
            <person name="Weitz H."/>
            <person name="Taylor A."/>
            <person name="Grigoriev I.V."/>
            <person name="Nagy L.G."/>
            <person name="Martin F."/>
            <person name="Kauserud H."/>
        </authorList>
    </citation>
    <scope>NUCLEOTIDE SEQUENCE</scope>
    <source>
        <strain evidence="2">CBHHK188m</strain>
    </source>
</reference>
<dbReference type="PANTHER" id="PTHR12197:SF294">
    <property type="entry name" value="POTENTIAL PROTEIN LYSINE METHYLTRANSFERASE SET6"/>
    <property type="match status" value="1"/>
</dbReference>
<dbReference type="InterPro" id="IPR046341">
    <property type="entry name" value="SET_dom_sf"/>
</dbReference>
<evidence type="ECO:0000259" key="1">
    <source>
        <dbReference type="PROSITE" id="PS50280"/>
    </source>
</evidence>
<keyword evidence="3" id="KW-1185">Reference proteome</keyword>